<dbReference type="Proteomes" id="UP000217838">
    <property type="component" value="Unassembled WGS sequence"/>
</dbReference>
<proteinExistence type="predicted"/>
<name>A0A2A4YMM0_UNCAE</name>
<dbReference type="EMBL" id="NVUU01000005">
    <property type="protein sequence ID" value="PCI95941.1"/>
    <property type="molecule type" value="Genomic_DNA"/>
</dbReference>
<dbReference type="SUPFAM" id="SSF46785">
    <property type="entry name" value="Winged helix' DNA-binding domain"/>
    <property type="match status" value="1"/>
</dbReference>
<organism evidence="1 2">
    <name type="scientific">Aerophobetes bacterium</name>
    <dbReference type="NCBI Taxonomy" id="2030807"/>
    <lineage>
        <taxon>Bacteria</taxon>
        <taxon>Candidatus Aerophobota</taxon>
    </lineage>
</organism>
<dbReference type="InterPro" id="IPR036390">
    <property type="entry name" value="WH_DNA-bd_sf"/>
</dbReference>
<gene>
    <name evidence="1" type="ORF">COB11_00645</name>
</gene>
<sequence>MLEPIFGGKNVEKVFFYLLVNEKCYGGQLRRVFDQSLFPLQKALERLENGGILVSFLEGKTRLFQFNPRYPFLKELKAFLRKAYEFLPQEIKDQYYEPKIRRRPRKQGKS</sequence>
<protein>
    <submittedName>
        <fullName evidence="1">Transcriptional regulator</fullName>
    </submittedName>
</protein>
<evidence type="ECO:0000313" key="2">
    <source>
        <dbReference type="Proteomes" id="UP000217838"/>
    </source>
</evidence>
<evidence type="ECO:0000313" key="1">
    <source>
        <dbReference type="EMBL" id="PCI95941.1"/>
    </source>
</evidence>
<reference evidence="2" key="1">
    <citation type="submission" date="2017-08" db="EMBL/GenBank/DDBJ databases">
        <title>A dynamic microbial community with high functional redundancy inhabits the cold, oxic subseafloor aquifer.</title>
        <authorList>
            <person name="Tully B.J."/>
            <person name="Wheat C.G."/>
            <person name="Glazer B.T."/>
            <person name="Huber J.A."/>
        </authorList>
    </citation>
    <scope>NUCLEOTIDE SEQUENCE [LARGE SCALE GENOMIC DNA]</scope>
</reference>
<comment type="caution">
    <text evidence="1">The sequence shown here is derived from an EMBL/GenBank/DDBJ whole genome shotgun (WGS) entry which is preliminary data.</text>
</comment>
<dbReference type="AlphaFoldDB" id="A0A2A4YMM0"/>
<accession>A0A2A4YMM0</accession>